<dbReference type="EMBL" id="BQMJ01000069">
    <property type="protein sequence ID" value="GJQ15423.1"/>
    <property type="molecule type" value="Genomic_DNA"/>
</dbReference>
<feature type="domain" description="Root UVB sensitive protein C-terminal" evidence="3">
    <location>
        <begin position="412"/>
        <end position="559"/>
    </location>
</feature>
<evidence type="ECO:0000259" key="3">
    <source>
        <dbReference type="Pfam" id="PF24160"/>
    </source>
</evidence>
<dbReference type="InterPro" id="IPR006968">
    <property type="entry name" value="RUS_fam"/>
</dbReference>
<dbReference type="Proteomes" id="UP001061958">
    <property type="component" value="Unassembled WGS sequence"/>
</dbReference>
<evidence type="ECO:0000259" key="2">
    <source>
        <dbReference type="Pfam" id="PF04884"/>
    </source>
</evidence>
<name>A0A9C7Q2T3_9RHOD</name>
<dbReference type="Pfam" id="PF24160">
    <property type="entry name" value="UVB_sens_C"/>
    <property type="match status" value="1"/>
</dbReference>
<accession>A0A9C7Q2T3</accession>
<dbReference type="Pfam" id="PF04884">
    <property type="entry name" value="UVB_sens_prot"/>
    <property type="match status" value="1"/>
</dbReference>
<sequence length="567" mass="63971">MSKSCKTRTTVFVFPCLEIVYSSRTLCCLNTLKELCAEEQRDGKCSTLGRFEKSHIRPTEKERGNIDSRCPFTTGNDNGNGKVPKKRWFDQSYPDGDSRFDGSLFLVTPLMVQYKGSYGEEFSIVYSSDLSKLPRGYECIPDVGRQQYLCHRSLESHNLWEQISSSLLTFFLPEGFPESVGDSYLQYSIWRGIQNIISNISQVLSTQALLLAAGVGRTHSETLAAATAWAWKDGVGQVGRLFTAVLGNQYDADPKRWRLVSDLLYDIGLSLEILSPAFSKYFLLLAALGNISKSIAFAIGISCRYSVLKTFVRRENLGEISAKNDAQNVVTGMLGTFLGVWMSKSLPAAPKVRLGIFLFFTAIYSFFNYKSMQVAELTTINRQRGNILAHSYLMYQNVPNVSISNSYERFVPLFPTVFQYPNVKLGVGLRELSNNIGKVASYTLQFSKEKYILSLNNGEIRVALHRNHQSVDLLQLLLHIAFIRDQIQRHLGPQCTIRDVHSISKGECKATRRRLLQSLDVTFCERIVTQGLKYAKLHVDSFHSLLKENGFSTTTILLAPQKCFLVW</sequence>
<dbReference type="PANTHER" id="PTHR12770">
    <property type="entry name" value="RUS1 FAMILY PROTEIN C16ORF58"/>
    <property type="match status" value="1"/>
</dbReference>
<gene>
    <name evidence="4" type="ORF">GpartN1_g7214.t1</name>
</gene>
<organism evidence="4 5">
    <name type="scientific">Galdieria partita</name>
    <dbReference type="NCBI Taxonomy" id="83374"/>
    <lineage>
        <taxon>Eukaryota</taxon>
        <taxon>Rhodophyta</taxon>
        <taxon>Bangiophyceae</taxon>
        <taxon>Galdieriales</taxon>
        <taxon>Galdieriaceae</taxon>
        <taxon>Galdieria</taxon>
    </lineage>
</organism>
<dbReference type="AlphaFoldDB" id="A0A9C7Q2T3"/>
<proteinExistence type="inferred from homology"/>
<evidence type="ECO:0000313" key="5">
    <source>
        <dbReference type="Proteomes" id="UP001061958"/>
    </source>
</evidence>
<reference evidence="4" key="2">
    <citation type="submission" date="2022-01" db="EMBL/GenBank/DDBJ databases">
        <authorList>
            <person name="Hirooka S."/>
            <person name="Miyagishima S.Y."/>
        </authorList>
    </citation>
    <scope>NUCLEOTIDE SEQUENCE</scope>
    <source>
        <strain evidence="4">NBRC 102759</strain>
    </source>
</reference>
<comment type="caution">
    <text evidence="4">The sequence shown here is derived from an EMBL/GenBank/DDBJ whole genome shotgun (WGS) entry which is preliminary data.</text>
</comment>
<evidence type="ECO:0000313" key="4">
    <source>
        <dbReference type="EMBL" id="GJQ15423.1"/>
    </source>
</evidence>
<keyword evidence="5" id="KW-1185">Reference proteome</keyword>
<comment type="similarity">
    <text evidence="1">Belongs to the RUS1 family.</text>
</comment>
<evidence type="ECO:0008006" key="6">
    <source>
        <dbReference type="Google" id="ProtNLM"/>
    </source>
</evidence>
<dbReference type="InterPro" id="IPR055412">
    <property type="entry name" value="UVB_sens_C"/>
</dbReference>
<evidence type="ECO:0000256" key="1">
    <source>
        <dbReference type="ARBA" id="ARBA00007558"/>
    </source>
</evidence>
<protein>
    <recommendedName>
        <fullName evidence="6">Glutamate N-acetyltransferase</fullName>
    </recommendedName>
</protein>
<reference evidence="4" key="1">
    <citation type="journal article" date="2022" name="Proc. Natl. Acad. Sci. U.S.A.">
        <title>Life cycle and functional genomics of the unicellular red alga Galdieria for elucidating algal and plant evolution and industrial use.</title>
        <authorList>
            <person name="Hirooka S."/>
            <person name="Itabashi T."/>
            <person name="Ichinose T.M."/>
            <person name="Onuma R."/>
            <person name="Fujiwara T."/>
            <person name="Yamashita S."/>
            <person name="Jong L.W."/>
            <person name="Tomita R."/>
            <person name="Iwane A.H."/>
            <person name="Miyagishima S.Y."/>
        </authorList>
    </citation>
    <scope>NUCLEOTIDE SEQUENCE</scope>
    <source>
        <strain evidence="4">NBRC 102759</strain>
    </source>
</reference>
<feature type="domain" description="Protein root UVB sensitive/RUS" evidence="2">
    <location>
        <begin position="160"/>
        <end position="394"/>
    </location>
</feature>
<dbReference type="OrthoDB" id="364779at2759"/>
<dbReference type="InterPro" id="IPR054549">
    <property type="entry name" value="UVB_sens_RUS_dom"/>
</dbReference>
<dbReference type="PANTHER" id="PTHR12770:SF22">
    <property type="entry name" value="PROTEIN ROOT UVB SENSITIVE 1, CHLOROPLASTIC"/>
    <property type="match status" value="1"/>
</dbReference>